<comment type="function">
    <text evidence="1">Involved in the biogenesis of the 60S ribosomal subunit.</text>
</comment>
<evidence type="ECO:0000256" key="5">
    <source>
        <dbReference type="SAM" id="MobiDB-lite"/>
    </source>
</evidence>
<gene>
    <name evidence="6" type="ORF">SISNIDRAFT_546080</name>
</gene>
<dbReference type="SUPFAM" id="SSF50978">
    <property type="entry name" value="WD40 repeat-like"/>
    <property type="match status" value="1"/>
</dbReference>
<dbReference type="AlphaFoldDB" id="A0A165AMJ5"/>
<organism evidence="6 7">
    <name type="scientific">Sistotremastrum niveocremeum HHB9708</name>
    <dbReference type="NCBI Taxonomy" id="1314777"/>
    <lineage>
        <taxon>Eukaryota</taxon>
        <taxon>Fungi</taxon>
        <taxon>Dikarya</taxon>
        <taxon>Basidiomycota</taxon>
        <taxon>Agaricomycotina</taxon>
        <taxon>Agaricomycetes</taxon>
        <taxon>Sistotremastrales</taxon>
        <taxon>Sistotremastraceae</taxon>
        <taxon>Sertulicium</taxon>
        <taxon>Sertulicium niveocremeum</taxon>
    </lineage>
</organism>
<dbReference type="OrthoDB" id="18388at2759"/>
<dbReference type="EMBL" id="KV419394">
    <property type="protein sequence ID" value="KZS99282.1"/>
    <property type="molecule type" value="Genomic_DNA"/>
</dbReference>
<comment type="similarity">
    <text evidence="2">Belongs to the NSA1 family.</text>
</comment>
<dbReference type="GO" id="GO:0042273">
    <property type="term" value="P:ribosomal large subunit biogenesis"/>
    <property type="evidence" value="ECO:0007669"/>
    <property type="project" value="InterPro"/>
</dbReference>
<dbReference type="STRING" id="1314777.A0A165AMJ5"/>
<dbReference type="InterPro" id="IPR037379">
    <property type="entry name" value="WDR74/Nsa1"/>
</dbReference>
<dbReference type="Proteomes" id="UP000076722">
    <property type="component" value="Unassembled WGS sequence"/>
</dbReference>
<comment type="subunit">
    <text evidence="3">Component of the pre-66S ribosomal particle.</text>
</comment>
<evidence type="ECO:0000256" key="2">
    <source>
        <dbReference type="ARBA" id="ARBA00007861"/>
    </source>
</evidence>
<dbReference type="Gene3D" id="2.130.10.10">
    <property type="entry name" value="YVTN repeat-like/Quinoprotein amine dehydrogenase"/>
    <property type="match status" value="2"/>
</dbReference>
<dbReference type="GO" id="GO:0030687">
    <property type="term" value="C:preribosome, large subunit precursor"/>
    <property type="evidence" value="ECO:0007669"/>
    <property type="project" value="TreeGrafter"/>
</dbReference>
<accession>A0A165AMJ5</accession>
<evidence type="ECO:0000256" key="4">
    <source>
        <dbReference type="ARBA" id="ARBA00014234"/>
    </source>
</evidence>
<dbReference type="PANTHER" id="PTHR16038">
    <property type="entry name" value="NOP SEVEN ASSOCIATED PROTEIN 1"/>
    <property type="match status" value="1"/>
</dbReference>
<feature type="region of interest" description="Disordered" evidence="5">
    <location>
        <begin position="368"/>
        <end position="416"/>
    </location>
</feature>
<evidence type="ECO:0000256" key="3">
    <source>
        <dbReference type="ARBA" id="ARBA00011187"/>
    </source>
</evidence>
<keyword evidence="7" id="KW-1185">Reference proteome</keyword>
<dbReference type="InterPro" id="IPR036322">
    <property type="entry name" value="WD40_repeat_dom_sf"/>
</dbReference>
<name>A0A165AMJ5_9AGAM</name>
<proteinExistence type="inferred from homology"/>
<dbReference type="GO" id="GO:0005730">
    <property type="term" value="C:nucleolus"/>
    <property type="evidence" value="ECO:0007669"/>
    <property type="project" value="InterPro"/>
</dbReference>
<reference evidence="6 7" key="1">
    <citation type="journal article" date="2016" name="Mol. Biol. Evol.">
        <title>Comparative Genomics of Early-Diverging Mushroom-Forming Fungi Provides Insights into the Origins of Lignocellulose Decay Capabilities.</title>
        <authorList>
            <person name="Nagy L.G."/>
            <person name="Riley R."/>
            <person name="Tritt A."/>
            <person name="Adam C."/>
            <person name="Daum C."/>
            <person name="Floudas D."/>
            <person name="Sun H."/>
            <person name="Yadav J.S."/>
            <person name="Pangilinan J."/>
            <person name="Larsson K.H."/>
            <person name="Matsuura K."/>
            <person name="Barry K."/>
            <person name="Labutti K."/>
            <person name="Kuo R."/>
            <person name="Ohm R.A."/>
            <person name="Bhattacharya S.S."/>
            <person name="Shirouzu T."/>
            <person name="Yoshinaga Y."/>
            <person name="Martin F.M."/>
            <person name="Grigoriev I.V."/>
            <person name="Hibbett D.S."/>
        </authorList>
    </citation>
    <scope>NUCLEOTIDE SEQUENCE [LARGE SCALE GENOMIC DNA]</scope>
    <source>
        <strain evidence="6 7">HHB9708</strain>
    </source>
</reference>
<protein>
    <recommendedName>
        <fullName evidence="4">Ribosome biogenesis protein NSA1</fullName>
    </recommendedName>
</protein>
<evidence type="ECO:0000313" key="7">
    <source>
        <dbReference type="Proteomes" id="UP000076722"/>
    </source>
</evidence>
<dbReference type="PANTHER" id="PTHR16038:SF4">
    <property type="entry name" value="WD REPEAT-CONTAINING PROTEIN 74"/>
    <property type="match status" value="1"/>
</dbReference>
<sequence length="416" mass="45791">MPTFYAGDELGQTKRIRWTSPDQSLVETIFEREGAKSAMQVMDLRSGMLLTGFADGNASLFSLQDSESGKPTLIQEWKESRLRSQHRYIRATINEKGAYTCTSSGHVRFVPLAKNIGETEETIPSQVTSIPTRLCDFRLSPSGNSFAYGGEEVDLSVWDVDTAFTARGSPAETTVAGQKRKSKSSDLLPGELWRAKNVPNDFLNLRQPVHITSLLYLRETTSGSNHLATGTYSGSVRSYDTRAGKRPVTDWKSLAQKGGIKLMEKGHREHELFIADMGSELAAVDLRNGRKLYTYKGLSGSISAIALTSSRLLASTSLDRLLRIHTTTDLPLKDGGAVEEKGQILDQTFLKSIPTVICWDGEVNSGDDLVSQRRDDGEADDDIWTNMPAIEEGSDLETTGKHSKRRKASHVPGSDQ</sequence>
<evidence type="ECO:0000313" key="6">
    <source>
        <dbReference type="EMBL" id="KZS99282.1"/>
    </source>
</evidence>
<dbReference type="InterPro" id="IPR015943">
    <property type="entry name" value="WD40/YVTN_repeat-like_dom_sf"/>
</dbReference>
<evidence type="ECO:0000256" key="1">
    <source>
        <dbReference type="ARBA" id="ARBA00002889"/>
    </source>
</evidence>